<protein>
    <submittedName>
        <fullName evidence="8">Nitrate/TMAO reductase, membrane-bound tetraheme cytochrome c subunit</fullName>
    </submittedName>
</protein>
<evidence type="ECO:0000259" key="7">
    <source>
        <dbReference type="Pfam" id="PF03264"/>
    </source>
</evidence>
<dbReference type="Proteomes" id="UP000005104">
    <property type="component" value="Chromosome"/>
</dbReference>
<dbReference type="HOGENOM" id="CLU_096753_0_1_9"/>
<dbReference type="InterPro" id="IPR005126">
    <property type="entry name" value="NapC/NirT_cyt_c_N"/>
</dbReference>
<evidence type="ECO:0000256" key="6">
    <source>
        <dbReference type="ARBA" id="ARBA00023004"/>
    </source>
</evidence>
<gene>
    <name evidence="8" type="ORF">DesyoDRAFT_0426</name>
</gene>
<feature type="domain" description="NapC/NirT cytochrome c N-terminal" evidence="7">
    <location>
        <begin position="14"/>
        <end position="89"/>
    </location>
</feature>
<organism evidence="8 9">
    <name type="scientific">Desulfosporosinus youngiae DSM 17734</name>
    <dbReference type="NCBI Taxonomy" id="768710"/>
    <lineage>
        <taxon>Bacteria</taxon>
        <taxon>Bacillati</taxon>
        <taxon>Bacillota</taxon>
        <taxon>Clostridia</taxon>
        <taxon>Eubacteriales</taxon>
        <taxon>Desulfitobacteriaceae</taxon>
        <taxon>Desulfosporosinus</taxon>
    </lineage>
</organism>
<keyword evidence="6" id="KW-0408">Iron</keyword>
<evidence type="ECO:0000256" key="2">
    <source>
        <dbReference type="ARBA" id="ARBA00022448"/>
    </source>
</evidence>
<name>H5XS07_9FIRM</name>
<dbReference type="AlphaFoldDB" id="H5XS07"/>
<evidence type="ECO:0000313" key="9">
    <source>
        <dbReference type="Proteomes" id="UP000005104"/>
    </source>
</evidence>
<evidence type="ECO:0000256" key="4">
    <source>
        <dbReference type="ARBA" id="ARBA00022723"/>
    </source>
</evidence>
<accession>H5XS07</accession>
<dbReference type="EMBL" id="CM001441">
    <property type="protein sequence ID" value="EHQ87619.1"/>
    <property type="molecule type" value="Genomic_DNA"/>
</dbReference>
<evidence type="ECO:0000256" key="5">
    <source>
        <dbReference type="ARBA" id="ARBA00022982"/>
    </source>
</evidence>
<dbReference type="eggNOG" id="COG3005">
    <property type="taxonomic scope" value="Bacteria"/>
</dbReference>
<dbReference type="InterPro" id="IPR036280">
    <property type="entry name" value="Multihaem_cyt_sf"/>
</dbReference>
<comment type="subcellular location">
    <subcellularLocation>
        <location evidence="1">Cell envelope</location>
    </subcellularLocation>
</comment>
<dbReference type="InterPro" id="IPR038266">
    <property type="entry name" value="NapC/NirT_cytc_sf"/>
</dbReference>
<dbReference type="GO" id="GO:0046872">
    <property type="term" value="F:metal ion binding"/>
    <property type="evidence" value="ECO:0007669"/>
    <property type="project" value="UniProtKB-KW"/>
</dbReference>
<keyword evidence="9" id="KW-1185">Reference proteome</keyword>
<keyword evidence="5" id="KW-0249">Electron transport</keyword>
<dbReference type="Gene3D" id="1.10.3820.10">
    <property type="entry name" value="Di-heme elbow motif domain"/>
    <property type="match status" value="1"/>
</dbReference>
<keyword evidence="4" id="KW-0479">Metal-binding</keyword>
<dbReference type="SUPFAM" id="SSF48695">
    <property type="entry name" value="Multiheme cytochromes"/>
    <property type="match status" value="1"/>
</dbReference>
<keyword evidence="3" id="KW-0349">Heme</keyword>
<keyword evidence="2" id="KW-0813">Transport</keyword>
<dbReference type="STRING" id="768710.DesyoDRAFT_0426"/>
<evidence type="ECO:0000313" key="8">
    <source>
        <dbReference type="EMBL" id="EHQ87619.1"/>
    </source>
</evidence>
<dbReference type="GO" id="GO:0030313">
    <property type="term" value="C:cell envelope"/>
    <property type="evidence" value="ECO:0007669"/>
    <property type="project" value="UniProtKB-SubCell"/>
</dbReference>
<sequence>MQFYKKGFIILGLIFLVIYGAHRFSYAWFTHSSACIRCHEIEPYAASWEKSPHSNIDCRDCHETRGPFSRLDTTVRGVRDIVIHLKGRYSFPMRAVVYDTNCINCHLGIFKPETNAPLLPKGHAGLIKNGVGCNNCHRDTGHENGLEVEAKLDSIIRQK</sequence>
<reference evidence="8 9" key="1">
    <citation type="submission" date="2011-11" db="EMBL/GenBank/DDBJ databases">
        <title>The Noncontiguous Finished genome of Desulfosporosinus youngiae DSM 17734.</title>
        <authorList>
            <consortium name="US DOE Joint Genome Institute (JGI-PGF)"/>
            <person name="Lucas S."/>
            <person name="Han J."/>
            <person name="Lapidus A."/>
            <person name="Cheng J.-F."/>
            <person name="Goodwin L."/>
            <person name="Pitluck S."/>
            <person name="Peters L."/>
            <person name="Ovchinnikova G."/>
            <person name="Lu M."/>
            <person name="Land M.L."/>
            <person name="Hauser L."/>
            <person name="Pester M."/>
            <person name="Spring S."/>
            <person name="Ollivier B."/>
            <person name="Rattei T."/>
            <person name="Klenk H.-P."/>
            <person name="Wagner M."/>
            <person name="Loy A."/>
            <person name="Woyke T.J."/>
        </authorList>
    </citation>
    <scope>NUCLEOTIDE SEQUENCE [LARGE SCALE GENOMIC DNA]</scope>
    <source>
        <strain evidence="8 9">DSM 17734</strain>
    </source>
</reference>
<evidence type="ECO:0000256" key="1">
    <source>
        <dbReference type="ARBA" id="ARBA00004196"/>
    </source>
</evidence>
<dbReference type="OrthoDB" id="9791652at2"/>
<dbReference type="Pfam" id="PF03264">
    <property type="entry name" value="Cytochrom_NNT"/>
    <property type="match status" value="1"/>
</dbReference>
<dbReference type="RefSeq" id="WP_007778796.1">
    <property type="nucleotide sequence ID" value="NZ_CM001441.1"/>
</dbReference>
<evidence type="ECO:0000256" key="3">
    <source>
        <dbReference type="ARBA" id="ARBA00022617"/>
    </source>
</evidence>
<proteinExistence type="predicted"/>